<keyword evidence="2" id="KW-1185">Reference proteome</keyword>
<evidence type="ECO:0000313" key="2">
    <source>
        <dbReference type="Proteomes" id="UP001608902"/>
    </source>
</evidence>
<comment type="caution">
    <text evidence="1">The sequence shown here is derived from an EMBL/GenBank/DDBJ whole genome shotgun (WGS) entry which is preliminary data.</text>
</comment>
<dbReference type="Proteomes" id="UP001608902">
    <property type="component" value="Unassembled WGS sequence"/>
</dbReference>
<dbReference type="EMBL" id="JBGFUD010009692">
    <property type="protein sequence ID" value="MFH4982613.1"/>
    <property type="molecule type" value="Genomic_DNA"/>
</dbReference>
<proteinExistence type="predicted"/>
<dbReference type="AlphaFoldDB" id="A0ABD6ERP2"/>
<sequence length="135" mass="15662">MNQRYEEEIHKCARKKKEVKMWFERNVHQNYEMESSSRNVRKCGATTIRRTALNFSEVHSPDTSPLFLFKICFDDKEIRTDNDRHSSEQQMTRDVLCDIEQYHGISKGIPKRSGGVGVLSSGFSTTLSVLPILYD</sequence>
<protein>
    <submittedName>
        <fullName evidence="1">Uncharacterized protein</fullName>
    </submittedName>
</protein>
<organism evidence="1 2">
    <name type="scientific">Gnathostoma spinigerum</name>
    <dbReference type="NCBI Taxonomy" id="75299"/>
    <lineage>
        <taxon>Eukaryota</taxon>
        <taxon>Metazoa</taxon>
        <taxon>Ecdysozoa</taxon>
        <taxon>Nematoda</taxon>
        <taxon>Chromadorea</taxon>
        <taxon>Rhabditida</taxon>
        <taxon>Spirurina</taxon>
        <taxon>Gnathostomatomorpha</taxon>
        <taxon>Gnathostomatoidea</taxon>
        <taxon>Gnathostomatidae</taxon>
        <taxon>Gnathostoma</taxon>
    </lineage>
</organism>
<gene>
    <name evidence="1" type="ORF">AB6A40_009322</name>
</gene>
<accession>A0ABD6ERP2</accession>
<evidence type="ECO:0000313" key="1">
    <source>
        <dbReference type="EMBL" id="MFH4982613.1"/>
    </source>
</evidence>
<name>A0ABD6ERP2_9BILA</name>
<reference evidence="1 2" key="1">
    <citation type="submission" date="2024-08" db="EMBL/GenBank/DDBJ databases">
        <title>Gnathostoma spinigerum genome.</title>
        <authorList>
            <person name="Gonzalez-Bertolin B."/>
            <person name="Monzon S."/>
            <person name="Zaballos A."/>
            <person name="Jimenez P."/>
            <person name="Dekumyoy P."/>
            <person name="Varona S."/>
            <person name="Cuesta I."/>
            <person name="Sumanam S."/>
            <person name="Adisakwattana P."/>
            <person name="Gasser R.B."/>
            <person name="Hernandez-Gonzalez A."/>
            <person name="Young N.D."/>
            <person name="Perteguer M.J."/>
        </authorList>
    </citation>
    <scope>NUCLEOTIDE SEQUENCE [LARGE SCALE GENOMIC DNA]</scope>
    <source>
        <strain evidence="1">AL3</strain>
        <tissue evidence="1">Liver</tissue>
    </source>
</reference>